<dbReference type="EMBL" id="FN563998">
    <property type="protein sequence ID" value="CBH31263.1"/>
    <property type="molecule type" value="mRNA"/>
</dbReference>
<dbReference type="PANTHER" id="PTHR39757">
    <property type="match status" value="1"/>
</dbReference>
<reference evidence="7" key="1">
    <citation type="journal article" date="2010" name="J. Phycol.">
        <title>ISOLATION AND CHARACTERIZATION OF A LYCOPENE B-CYCLASE GENE FROM THE ASTAXANTHIN-PRODUCING GREEN ALGA CHLORELLA ZOFINGIENSIS (CHLOROPHYTA).</title>
        <authorList>
            <person name="Cordero B.F."/>
            <person name="Obraztsova I."/>
            <person name="Martin L."/>
            <person name="Couso I."/>
            <person name="Leon R."/>
            <person name="Vargas M.A."/>
            <person name="Rodriguez H.M."/>
        </authorList>
    </citation>
    <scope>NUCLEOTIDE SEQUENCE</scope>
    <source>
        <strain evidence="7">SAG 211-14</strain>
    </source>
</reference>
<dbReference type="GO" id="GO:0016860">
    <property type="term" value="F:intramolecular oxidoreductase activity"/>
    <property type="evidence" value="ECO:0007669"/>
    <property type="project" value="UniProtKB-ARBA"/>
</dbReference>
<evidence type="ECO:0000256" key="6">
    <source>
        <dbReference type="ARBA" id="ARBA00037906"/>
    </source>
</evidence>
<dbReference type="EC" id="5.5.1.19" evidence="3"/>
<dbReference type="Pfam" id="PF05834">
    <property type="entry name" value="Lycopene_cycl"/>
    <property type="match status" value="1"/>
</dbReference>
<dbReference type="NCBIfam" id="TIGR01790">
    <property type="entry name" value="carotene-cycl"/>
    <property type="match status" value="1"/>
</dbReference>
<evidence type="ECO:0000256" key="2">
    <source>
        <dbReference type="ARBA" id="ARBA00006599"/>
    </source>
</evidence>
<dbReference type="SUPFAM" id="SSF51905">
    <property type="entry name" value="FAD/NAD(P)-binding domain"/>
    <property type="match status" value="1"/>
</dbReference>
<name>D3UT43_9CHLO</name>
<gene>
    <name evidence="7" type="primary">lcyB</name>
</gene>
<dbReference type="AlphaFoldDB" id="D3UT43"/>
<comment type="pathway">
    <text evidence="6">Carotenoid biosynthesis; beta-zeacarotene biosynthesis.</text>
</comment>
<proteinExistence type="evidence at transcript level"/>
<dbReference type="EMBL" id="FN563999">
    <property type="protein sequence ID" value="CBH31264.1"/>
    <property type="molecule type" value="Genomic_DNA"/>
</dbReference>
<dbReference type="Gene3D" id="3.50.50.60">
    <property type="entry name" value="FAD/NAD(P)-binding domain"/>
    <property type="match status" value="1"/>
</dbReference>
<dbReference type="PANTHER" id="PTHR39757:SF5">
    <property type="entry name" value="OS02G0190600 PROTEIN"/>
    <property type="match status" value="1"/>
</dbReference>
<dbReference type="InterPro" id="IPR036188">
    <property type="entry name" value="FAD/NAD-bd_sf"/>
</dbReference>
<accession>D3UT43</accession>
<keyword evidence="4" id="KW-0125">Carotenoid biosynthesis</keyword>
<dbReference type="GO" id="GO:0016117">
    <property type="term" value="P:carotenoid biosynthetic process"/>
    <property type="evidence" value="ECO:0007669"/>
    <property type="project" value="UniProtKB-KW"/>
</dbReference>
<evidence type="ECO:0000256" key="4">
    <source>
        <dbReference type="ARBA" id="ARBA00022746"/>
    </source>
</evidence>
<evidence type="ECO:0000256" key="1">
    <source>
        <dbReference type="ARBA" id="ARBA00005089"/>
    </source>
</evidence>
<organism evidence="7">
    <name type="scientific">Chromochloris zofingiensis</name>
    <dbReference type="NCBI Taxonomy" id="31302"/>
    <lineage>
        <taxon>Eukaryota</taxon>
        <taxon>Viridiplantae</taxon>
        <taxon>Chlorophyta</taxon>
        <taxon>core chlorophytes</taxon>
        <taxon>Chlorophyceae</taxon>
        <taxon>CS clade</taxon>
        <taxon>Sphaeropleales</taxon>
        <taxon>Chromochloridaceae</taxon>
        <taxon>Chromochloris</taxon>
    </lineage>
</organism>
<dbReference type="InterPro" id="IPR010108">
    <property type="entry name" value="Lycopene_cyclase_b/e"/>
</dbReference>
<dbReference type="GO" id="GO:0016705">
    <property type="term" value="F:oxidoreductase activity, acting on paired donors, with incorporation or reduction of molecular oxygen"/>
    <property type="evidence" value="ECO:0007669"/>
    <property type="project" value="InterPro"/>
</dbReference>
<evidence type="ECO:0000313" key="7">
    <source>
        <dbReference type="EMBL" id="CBH31263.1"/>
    </source>
</evidence>
<evidence type="ECO:0000256" key="5">
    <source>
        <dbReference type="ARBA" id="ARBA00023027"/>
    </source>
</evidence>
<keyword evidence="5" id="KW-0520">NAD</keyword>
<comment type="pathway">
    <text evidence="1">Carotenoid biosynthesis; beta-carotene biosynthesis.</text>
</comment>
<sequence>MESKLLRNTGTLGATRQLVHASCTYHYRTAVPGSQGGTFCVRHPRLPLKVQAAATLERPSTSGKSQFYVRDPAPWPTDVPIQQHDPKKTPFVDLVVAGAGPSGLAVAERVARAGFTVCIIDPNALGVWPNNYGVWVDEFQAMGLDDCLEVIWPKAKVWLNNSNAGEKFLSRPYGRVDRPKLKRKLLERCAASGVTFLTGKVEGVRHGDGSSTVSTAEGVSLQGSLVLDATGHTRKLVQFDKKFDPGYQGAYGIIAEVESHPFEVDTMLFMDWRDEHLASQPDMRERNSKLPTFLYAMPFSKTKIFLEETSLVARPAVGFQDLKDRLEARMKWLGIKVKHIEEEEYCLIPMGGVLPKHPQRVLGIGGTAGMVHPSTGFMVSRMLGVAPTIADAIIDQLSKPADRAADSAVALRPQSETEANNMAAAVWRTAWPVERLRQRAFFCFGMDVLLRLDLQQTREFFTAFFSLSDFHWHGFLSARLSFPQLIGFGLSLFTKSSNQARINLLAMGLPGLLSMLAGLAPTLGQYYKIPDGELGSLSKARAQVKS</sequence>
<evidence type="ECO:0000256" key="3">
    <source>
        <dbReference type="ARBA" id="ARBA00012242"/>
    </source>
</evidence>
<comment type="similarity">
    <text evidence="2">Belongs to the lycopene cyclase family.</text>
</comment>
<protein>
    <recommendedName>
        <fullName evidence="3">lycopene beta-cyclase</fullName>
        <ecNumber evidence="3">5.5.1.19</ecNumber>
    </recommendedName>
</protein>